<protein>
    <submittedName>
        <fullName evidence="3">Methyltransferase family protein</fullName>
    </submittedName>
</protein>
<dbReference type="PANTHER" id="PTHR43861">
    <property type="entry name" value="TRANS-ACONITATE 2-METHYLTRANSFERASE-RELATED"/>
    <property type="match status" value="1"/>
</dbReference>
<keyword evidence="3" id="KW-0489">Methyltransferase</keyword>
<evidence type="ECO:0000256" key="1">
    <source>
        <dbReference type="SAM" id="MobiDB-lite"/>
    </source>
</evidence>
<dbReference type="SUPFAM" id="SSF53335">
    <property type="entry name" value="S-adenosyl-L-methionine-dependent methyltransferases"/>
    <property type="match status" value="1"/>
</dbReference>
<name>A0A4R8GMB9_9FIRM</name>
<dbReference type="CDD" id="cd02440">
    <property type="entry name" value="AdoMet_MTases"/>
    <property type="match status" value="1"/>
</dbReference>
<dbReference type="AlphaFoldDB" id="A0A4R8GMB9"/>
<accession>A0A4R8GMB9</accession>
<dbReference type="GO" id="GO:0008168">
    <property type="term" value="F:methyltransferase activity"/>
    <property type="evidence" value="ECO:0007669"/>
    <property type="project" value="UniProtKB-KW"/>
</dbReference>
<evidence type="ECO:0000259" key="2">
    <source>
        <dbReference type="Pfam" id="PF13847"/>
    </source>
</evidence>
<dbReference type="Proteomes" id="UP000295832">
    <property type="component" value="Unassembled WGS sequence"/>
</dbReference>
<comment type="caution">
    <text evidence="3">The sequence shown here is derived from an EMBL/GenBank/DDBJ whole genome shotgun (WGS) entry which is preliminary data.</text>
</comment>
<keyword evidence="4" id="KW-1185">Reference proteome</keyword>
<dbReference type="RefSeq" id="WP_134118607.1">
    <property type="nucleotide sequence ID" value="NZ_SOEG01000037.1"/>
</dbReference>
<feature type="region of interest" description="Disordered" evidence="1">
    <location>
        <begin position="1"/>
        <end position="22"/>
    </location>
</feature>
<organism evidence="3 4">
    <name type="scientific">Orenia marismortui</name>
    <dbReference type="NCBI Taxonomy" id="46469"/>
    <lineage>
        <taxon>Bacteria</taxon>
        <taxon>Bacillati</taxon>
        <taxon>Bacillota</taxon>
        <taxon>Clostridia</taxon>
        <taxon>Halanaerobiales</taxon>
        <taxon>Halobacteroidaceae</taxon>
        <taxon>Orenia</taxon>
    </lineage>
</organism>
<feature type="compositionally biased region" description="Basic and acidic residues" evidence="1">
    <location>
        <begin position="8"/>
        <end position="20"/>
    </location>
</feature>
<dbReference type="InterPro" id="IPR025714">
    <property type="entry name" value="Methyltranfer_dom"/>
</dbReference>
<proteinExistence type="predicted"/>
<dbReference type="Pfam" id="PF13847">
    <property type="entry name" value="Methyltransf_31"/>
    <property type="match status" value="1"/>
</dbReference>
<reference evidence="3 4" key="1">
    <citation type="submission" date="2019-03" db="EMBL/GenBank/DDBJ databases">
        <title>Subsurface microbial communities from deep shales in Ohio and West Virginia, USA.</title>
        <authorList>
            <person name="Wrighton K."/>
        </authorList>
    </citation>
    <scope>NUCLEOTIDE SEQUENCE [LARGE SCALE GENOMIC DNA]</scope>
    <source>
        <strain evidence="3 4">MSL 6dP</strain>
    </source>
</reference>
<evidence type="ECO:0000313" key="4">
    <source>
        <dbReference type="Proteomes" id="UP000295832"/>
    </source>
</evidence>
<dbReference type="GO" id="GO:0032259">
    <property type="term" value="P:methylation"/>
    <property type="evidence" value="ECO:0007669"/>
    <property type="project" value="UniProtKB-KW"/>
</dbReference>
<dbReference type="EMBL" id="SOEG01000037">
    <property type="protein sequence ID" value="TDX46765.1"/>
    <property type="molecule type" value="Genomic_DNA"/>
</dbReference>
<feature type="domain" description="Methyltransferase" evidence="2">
    <location>
        <begin position="34"/>
        <end position="143"/>
    </location>
</feature>
<keyword evidence="3" id="KW-0808">Transferase</keyword>
<dbReference type="Gene3D" id="3.40.50.150">
    <property type="entry name" value="Vaccinia Virus protein VP39"/>
    <property type="match status" value="1"/>
</dbReference>
<evidence type="ECO:0000313" key="3">
    <source>
        <dbReference type="EMBL" id="TDX46765.1"/>
    </source>
</evidence>
<dbReference type="STRING" id="926561.GCA_000379025_00033"/>
<sequence>MAHKFNPKNKEKLDNPERRRTLPPKDTLYNLMLEEGDHVADIGCGIGYFTLAAAEIVGDKGRVFALDTSVEMLDYLKEIIEDKGIENIEIIKSEEHNANISDESIDFMLISNVMHEVEDIGEFLENYLNKMKANSKLAIIDWKKVKTKGGPPYDERISIEDLINILGDYNIELLKKVDLSNEQYALVGKKV</sequence>
<gene>
    <name evidence="3" type="ORF">C7959_13723</name>
</gene>
<dbReference type="InterPro" id="IPR029063">
    <property type="entry name" value="SAM-dependent_MTases_sf"/>
</dbReference>